<dbReference type="InterPro" id="IPR025737">
    <property type="entry name" value="FApF"/>
</dbReference>
<proteinExistence type="predicted"/>
<keyword evidence="1" id="KW-0732">Signal</keyword>
<feature type="chain" id="PRO_5022153342" description="Phenol degradation protein" evidence="1">
    <location>
        <begin position="27"/>
        <end position="326"/>
    </location>
</feature>
<sequence>MQLRAIAVVPLAAAIGLVLAPAAAIADEGGASVWLPGQFASFAAVPGDPGFSLEALFYFRKASATAGTSFSRGGGLLLGYETTEQYLYLTPGYTFADPVLNGQLWLGVTFSAGRADTSVWGVLSGPRGNAFSAGTSDTATGVSDLYPMASLKWQTGSHNVMTYIMGSAPVGIYDPNRWAGVGVGHWAIDWGMGYTYMPASPFEFSVTAGMTYNFINPTTQYQSGTDAHIDVGASWSFSDSLYVGVAGYFFNQLSPDTGGSALLGDFRSRVAGVGPQAGWSFRLGGIATDVSVRGYKEFAAQNRPEGWNVYLTLSLSRARRSGDKAP</sequence>
<keyword evidence="3" id="KW-1185">Reference proteome</keyword>
<evidence type="ECO:0000313" key="2">
    <source>
        <dbReference type="EMBL" id="GEP53347.1"/>
    </source>
</evidence>
<protein>
    <recommendedName>
        <fullName evidence="4">Phenol degradation protein</fullName>
    </recommendedName>
</protein>
<organism evidence="2 3">
    <name type="scientific">Reyranella soli</name>
    <dbReference type="NCBI Taxonomy" id="1230389"/>
    <lineage>
        <taxon>Bacteria</taxon>
        <taxon>Pseudomonadati</taxon>
        <taxon>Pseudomonadota</taxon>
        <taxon>Alphaproteobacteria</taxon>
        <taxon>Hyphomicrobiales</taxon>
        <taxon>Reyranellaceae</taxon>
        <taxon>Reyranella</taxon>
    </lineage>
</organism>
<gene>
    <name evidence="2" type="ORF">RSO01_05130</name>
</gene>
<reference evidence="2 3" key="1">
    <citation type="submission" date="2019-07" db="EMBL/GenBank/DDBJ databases">
        <title>Whole genome shotgun sequence of Reyranella soli NBRC 108950.</title>
        <authorList>
            <person name="Hosoyama A."/>
            <person name="Uohara A."/>
            <person name="Ohji S."/>
            <person name="Ichikawa N."/>
        </authorList>
    </citation>
    <scope>NUCLEOTIDE SEQUENCE [LARGE SCALE GENOMIC DNA]</scope>
    <source>
        <strain evidence="2 3">NBRC 108950</strain>
    </source>
</reference>
<dbReference type="RefSeq" id="WP_170302803.1">
    <property type="nucleotide sequence ID" value="NZ_BKAJ01000008.1"/>
</dbReference>
<dbReference type="EMBL" id="BKAJ01000008">
    <property type="protein sequence ID" value="GEP53347.1"/>
    <property type="molecule type" value="Genomic_DNA"/>
</dbReference>
<dbReference type="AlphaFoldDB" id="A0A512N2Y0"/>
<evidence type="ECO:0000313" key="3">
    <source>
        <dbReference type="Proteomes" id="UP000321058"/>
    </source>
</evidence>
<comment type="caution">
    <text evidence="2">The sequence shown here is derived from an EMBL/GenBank/DDBJ whole genome shotgun (WGS) entry which is preliminary data.</text>
</comment>
<dbReference type="Pfam" id="PF13557">
    <property type="entry name" value="Phenol_MetA_deg"/>
    <property type="match status" value="1"/>
</dbReference>
<feature type="signal peptide" evidence="1">
    <location>
        <begin position="1"/>
        <end position="26"/>
    </location>
</feature>
<accession>A0A512N2Y0</accession>
<dbReference type="Proteomes" id="UP000321058">
    <property type="component" value="Unassembled WGS sequence"/>
</dbReference>
<evidence type="ECO:0000256" key="1">
    <source>
        <dbReference type="SAM" id="SignalP"/>
    </source>
</evidence>
<evidence type="ECO:0008006" key="4">
    <source>
        <dbReference type="Google" id="ProtNLM"/>
    </source>
</evidence>
<name>A0A512N2Y0_9HYPH</name>